<reference evidence="8" key="1">
    <citation type="submission" date="2016-10" db="EMBL/GenBank/DDBJ databases">
        <authorList>
            <person name="Varghese N."/>
            <person name="Submissions S."/>
        </authorList>
    </citation>
    <scope>NUCLEOTIDE SEQUENCE [LARGE SCALE GENOMIC DNA]</scope>
    <source>
        <strain evidence="8">Jip14</strain>
    </source>
</reference>
<name>A0A1H7QMH8_9SPHI</name>
<evidence type="ECO:0000259" key="6">
    <source>
        <dbReference type="Pfam" id="PF08281"/>
    </source>
</evidence>
<evidence type="ECO:0000256" key="4">
    <source>
        <dbReference type="ARBA" id="ARBA00023163"/>
    </source>
</evidence>
<accession>A0A1H7QMH8</accession>
<evidence type="ECO:0000313" key="8">
    <source>
        <dbReference type="Proteomes" id="UP000198916"/>
    </source>
</evidence>
<organism evidence="7 8">
    <name type="scientific">Parapedobacter koreensis</name>
    <dbReference type="NCBI Taxonomy" id="332977"/>
    <lineage>
        <taxon>Bacteria</taxon>
        <taxon>Pseudomonadati</taxon>
        <taxon>Bacteroidota</taxon>
        <taxon>Sphingobacteriia</taxon>
        <taxon>Sphingobacteriales</taxon>
        <taxon>Sphingobacteriaceae</taxon>
        <taxon>Parapedobacter</taxon>
    </lineage>
</organism>
<keyword evidence="3" id="KW-0731">Sigma factor</keyword>
<dbReference type="NCBIfam" id="TIGR02937">
    <property type="entry name" value="sigma70-ECF"/>
    <property type="match status" value="1"/>
</dbReference>
<dbReference type="GO" id="GO:0016987">
    <property type="term" value="F:sigma factor activity"/>
    <property type="evidence" value="ECO:0007669"/>
    <property type="project" value="UniProtKB-KW"/>
</dbReference>
<dbReference type="CDD" id="cd06171">
    <property type="entry name" value="Sigma70_r4"/>
    <property type="match status" value="1"/>
</dbReference>
<dbReference type="InterPro" id="IPR014284">
    <property type="entry name" value="RNA_pol_sigma-70_dom"/>
</dbReference>
<dbReference type="AlphaFoldDB" id="A0A1H7QMH8"/>
<dbReference type="GO" id="GO:0006352">
    <property type="term" value="P:DNA-templated transcription initiation"/>
    <property type="evidence" value="ECO:0007669"/>
    <property type="project" value="InterPro"/>
</dbReference>
<keyword evidence="2" id="KW-0805">Transcription regulation</keyword>
<dbReference type="Gene3D" id="1.10.1740.10">
    <property type="match status" value="1"/>
</dbReference>
<dbReference type="InterPro" id="IPR007627">
    <property type="entry name" value="RNA_pol_sigma70_r2"/>
</dbReference>
<proteinExistence type="inferred from homology"/>
<feature type="domain" description="RNA polymerase sigma factor 70 region 4 type 2" evidence="6">
    <location>
        <begin position="124"/>
        <end position="174"/>
    </location>
</feature>
<evidence type="ECO:0000313" key="7">
    <source>
        <dbReference type="EMBL" id="SEL49321.1"/>
    </source>
</evidence>
<gene>
    <name evidence="7" type="ORF">SAMN05421740_10617</name>
</gene>
<comment type="similarity">
    <text evidence="1">Belongs to the sigma-70 factor family. ECF subfamily.</text>
</comment>
<evidence type="ECO:0000256" key="2">
    <source>
        <dbReference type="ARBA" id="ARBA00023015"/>
    </source>
</evidence>
<dbReference type="InterPro" id="IPR036388">
    <property type="entry name" value="WH-like_DNA-bd_sf"/>
</dbReference>
<dbReference type="InterPro" id="IPR013324">
    <property type="entry name" value="RNA_pol_sigma_r3/r4-like"/>
</dbReference>
<dbReference type="SUPFAM" id="SSF88946">
    <property type="entry name" value="Sigma2 domain of RNA polymerase sigma factors"/>
    <property type="match status" value="1"/>
</dbReference>
<dbReference type="InterPro" id="IPR013325">
    <property type="entry name" value="RNA_pol_sigma_r2"/>
</dbReference>
<evidence type="ECO:0000259" key="5">
    <source>
        <dbReference type="Pfam" id="PF04542"/>
    </source>
</evidence>
<evidence type="ECO:0000256" key="3">
    <source>
        <dbReference type="ARBA" id="ARBA00023082"/>
    </source>
</evidence>
<dbReference type="GO" id="GO:0003677">
    <property type="term" value="F:DNA binding"/>
    <property type="evidence" value="ECO:0007669"/>
    <property type="project" value="InterPro"/>
</dbReference>
<protein>
    <submittedName>
        <fullName evidence="7">RNA polymerase, sigma subunit, ECF family</fullName>
    </submittedName>
</protein>
<dbReference type="InterPro" id="IPR013249">
    <property type="entry name" value="RNA_pol_sigma70_r4_t2"/>
</dbReference>
<dbReference type="Proteomes" id="UP000198916">
    <property type="component" value="Unassembled WGS sequence"/>
</dbReference>
<evidence type="ECO:0000256" key="1">
    <source>
        <dbReference type="ARBA" id="ARBA00010641"/>
    </source>
</evidence>
<dbReference type="RefSeq" id="WP_177181143.1">
    <property type="nucleotide sequence ID" value="NZ_FNZR01000006.1"/>
</dbReference>
<keyword evidence="4" id="KW-0804">Transcription</keyword>
<dbReference type="STRING" id="332977.SAMN05421740_10617"/>
<dbReference type="SUPFAM" id="SSF88659">
    <property type="entry name" value="Sigma3 and sigma4 domains of RNA polymerase sigma factors"/>
    <property type="match status" value="1"/>
</dbReference>
<dbReference type="EMBL" id="FNZR01000006">
    <property type="protein sequence ID" value="SEL49321.1"/>
    <property type="molecule type" value="Genomic_DNA"/>
</dbReference>
<dbReference type="Pfam" id="PF08281">
    <property type="entry name" value="Sigma70_r4_2"/>
    <property type="match status" value="1"/>
</dbReference>
<dbReference type="PANTHER" id="PTHR43133">
    <property type="entry name" value="RNA POLYMERASE ECF-TYPE SIGMA FACTO"/>
    <property type="match status" value="1"/>
</dbReference>
<keyword evidence="8" id="KW-1185">Reference proteome</keyword>
<dbReference type="InterPro" id="IPR039425">
    <property type="entry name" value="RNA_pol_sigma-70-like"/>
</dbReference>
<sequence>MQPVEKKDEIELIALCRAGHDVGFTGLYNKYAKPVYNSICRIISHTAEAEDILQESFYHAFADIHRLQNTASFGAWVNRIALNRSITHIRKRKIFFTDADEIEIADEEGYDEDATELFDCKVEDVRKAIEQLPQGYKTILSLYLFEDIPQEEIGKMLGVSHTTVRTQYHRAKKKVIQALKNKTLS</sequence>
<feature type="domain" description="RNA polymerase sigma-70 region 2" evidence="5">
    <location>
        <begin position="27"/>
        <end position="93"/>
    </location>
</feature>
<dbReference type="Gene3D" id="1.10.10.10">
    <property type="entry name" value="Winged helix-like DNA-binding domain superfamily/Winged helix DNA-binding domain"/>
    <property type="match status" value="1"/>
</dbReference>
<dbReference type="Pfam" id="PF04542">
    <property type="entry name" value="Sigma70_r2"/>
    <property type="match status" value="1"/>
</dbReference>
<dbReference type="PANTHER" id="PTHR43133:SF51">
    <property type="entry name" value="RNA POLYMERASE SIGMA FACTOR"/>
    <property type="match status" value="1"/>
</dbReference>